<dbReference type="Proteomes" id="UP000699691">
    <property type="component" value="Unassembled WGS sequence"/>
</dbReference>
<evidence type="ECO:0000313" key="3">
    <source>
        <dbReference type="EMBL" id="MCA9397592.1"/>
    </source>
</evidence>
<dbReference type="PANTHER" id="PTHR31157">
    <property type="entry name" value="SCP DOMAIN-CONTAINING PROTEIN"/>
    <property type="match status" value="1"/>
</dbReference>
<accession>A0A955LVU3</accession>
<sequence length="381" mass="41685">MQTSSHGFNKLQKVSMSLMAILVFITFIGSNLHAILWQSSDWLISTVLPAVVVDLTNEERDDNAKAPLVRNSVLDQAAQMKAEHMAKEGYFSHYSPDGVSPWYWFNEAGYVYAHAGENLAVHFTDSAEVVEAWMKSPTHRQNIVNGVYTEIGVGTAKGKYEGYNTVFVVQLFGTPAVKPVIESTVSVPEIEPEPDQVKSVADQIELASAAINDLQTQLRQSMEPEPEPAAVLALESSKEPEEVAVIVDKEAQVTEALSNQIEEFVETPEVIEINHESIKDVVVIESPVIATSSGLAVAQISHPEPTHAGQTLLSAATQPNSLLQMVYATLSLIVISLLAASIVMETRRYRFEQVAYSLLLLFGMGGLLFVHQFLTYGAVIA</sequence>
<dbReference type="PANTHER" id="PTHR31157:SF1">
    <property type="entry name" value="SCP DOMAIN-CONTAINING PROTEIN"/>
    <property type="match status" value="1"/>
</dbReference>
<keyword evidence="1" id="KW-0812">Transmembrane</keyword>
<dbReference type="InterPro" id="IPR035940">
    <property type="entry name" value="CAP_sf"/>
</dbReference>
<gene>
    <name evidence="3" type="ORF">KC573_02080</name>
</gene>
<name>A0A955LVU3_UNCKA</name>
<dbReference type="InterPro" id="IPR014044">
    <property type="entry name" value="CAP_dom"/>
</dbReference>
<organism evidence="3 4">
    <name type="scientific">candidate division WWE3 bacterium</name>
    <dbReference type="NCBI Taxonomy" id="2053526"/>
    <lineage>
        <taxon>Bacteria</taxon>
        <taxon>Katanobacteria</taxon>
    </lineage>
</organism>
<feature type="transmembrane region" description="Helical" evidence="1">
    <location>
        <begin position="355"/>
        <end position="374"/>
    </location>
</feature>
<reference evidence="3" key="1">
    <citation type="submission" date="2020-04" db="EMBL/GenBank/DDBJ databases">
        <authorList>
            <person name="Zhang T."/>
        </authorList>
    </citation>
    <scope>NUCLEOTIDE SEQUENCE</scope>
    <source>
        <strain evidence="3">HKST-UBA02</strain>
    </source>
</reference>
<keyword evidence="1" id="KW-1133">Transmembrane helix</keyword>
<evidence type="ECO:0000256" key="1">
    <source>
        <dbReference type="SAM" id="Phobius"/>
    </source>
</evidence>
<dbReference type="Gene3D" id="3.40.33.10">
    <property type="entry name" value="CAP"/>
    <property type="match status" value="1"/>
</dbReference>
<reference evidence="3" key="2">
    <citation type="journal article" date="2021" name="Microbiome">
        <title>Successional dynamics and alternative stable states in a saline activated sludge microbial community over 9 years.</title>
        <authorList>
            <person name="Wang Y."/>
            <person name="Ye J."/>
            <person name="Ju F."/>
            <person name="Liu L."/>
            <person name="Boyd J.A."/>
            <person name="Deng Y."/>
            <person name="Parks D.H."/>
            <person name="Jiang X."/>
            <person name="Yin X."/>
            <person name="Woodcroft B.J."/>
            <person name="Tyson G.W."/>
            <person name="Hugenholtz P."/>
            <person name="Polz M.F."/>
            <person name="Zhang T."/>
        </authorList>
    </citation>
    <scope>NUCLEOTIDE SEQUENCE</scope>
    <source>
        <strain evidence="3">HKST-UBA02</strain>
    </source>
</reference>
<evidence type="ECO:0000313" key="4">
    <source>
        <dbReference type="Proteomes" id="UP000699691"/>
    </source>
</evidence>
<feature type="transmembrane region" description="Helical" evidence="1">
    <location>
        <begin position="322"/>
        <end position="343"/>
    </location>
</feature>
<comment type="caution">
    <text evidence="3">The sequence shown here is derived from an EMBL/GenBank/DDBJ whole genome shotgun (WGS) entry which is preliminary data.</text>
</comment>
<evidence type="ECO:0000259" key="2">
    <source>
        <dbReference type="Pfam" id="PF00188"/>
    </source>
</evidence>
<feature type="domain" description="SCP" evidence="2">
    <location>
        <begin position="53"/>
        <end position="171"/>
    </location>
</feature>
<protein>
    <submittedName>
        <fullName evidence="3">CAP domain-containing protein</fullName>
    </submittedName>
</protein>
<keyword evidence="1" id="KW-0472">Membrane</keyword>
<proteinExistence type="predicted"/>
<dbReference type="AlphaFoldDB" id="A0A955LVU3"/>
<dbReference type="CDD" id="cd05379">
    <property type="entry name" value="CAP_bacterial"/>
    <property type="match status" value="1"/>
</dbReference>
<dbReference type="EMBL" id="JAGQKY010000073">
    <property type="protein sequence ID" value="MCA9397592.1"/>
    <property type="molecule type" value="Genomic_DNA"/>
</dbReference>
<dbReference type="SUPFAM" id="SSF55797">
    <property type="entry name" value="PR-1-like"/>
    <property type="match status" value="1"/>
</dbReference>
<dbReference type="Pfam" id="PF00188">
    <property type="entry name" value="CAP"/>
    <property type="match status" value="1"/>
</dbReference>